<dbReference type="Gene3D" id="3.40.50.1820">
    <property type="entry name" value="alpha/beta hydrolase"/>
    <property type="match status" value="1"/>
</dbReference>
<dbReference type="AlphaFoldDB" id="A0A2A5J5Y6"/>
<evidence type="ECO:0000256" key="1">
    <source>
        <dbReference type="SAM" id="Phobius"/>
    </source>
</evidence>
<keyword evidence="1" id="KW-1133">Transmembrane helix</keyword>
<sequence length="429" mass="45433">MHTITDLSLVTGPVPPVVTVLGILALLWLIFSRSRRHVLISIPVCIVAAIAITLVLYWLIEKVWHPFPDPIARPVYVWIGLGILGVLLGGSRVFAATRIDGRVLTVVSVLLVVVSSAAHVNLQFQSYPTLGTALGLSDAEKVSLADLDDGKDGAVPVSQWKAPADMPSAGKVSTVTIAGTVSGFSARDAEIYLPPAYFTNPRPELPVLVLLAGQPGAPEDWLQGGRLVQTMDTYAAAHSGLAPVVVVADGTGSELANPLCVDSQLGNVATYLSRDVPDWVRGNLQVDPDPRKWAIGGLSYGGTCAFQMATNFPAVYPTFLDLSGQIEPTLGDRKQTVDAAFGGNDAAFVAVNPQDLLREKKFPDSAGVFVVGKQDNDYRPGLQTLYEAAKAAGMDVQYAEVDGGHSFQVWSAGLASQLGWLGTRLGLPG</sequence>
<name>A0A2A5J5Y6_RHOSG</name>
<evidence type="ECO:0000313" key="3">
    <source>
        <dbReference type="Proteomes" id="UP000230886"/>
    </source>
</evidence>
<dbReference type="Pfam" id="PF00756">
    <property type="entry name" value="Esterase"/>
    <property type="match status" value="1"/>
</dbReference>
<dbReference type="EMBL" id="NOVD01000022">
    <property type="protein sequence ID" value="PCK24913.1"/>
    <property type="molecule type" value="Genomic_DNA"/>
</dbReference>
<feature type="transmembrane region" description="Helical" evidence="1">
    <location>
        <begin position="38"/>
        <end position="60"/>
    </location>
</feature>
<dbReference type="InterPro" id="IPR000801">
    <property type="entry name" value="Esterase-like"/>
</dbReference>
<feature type="transmembrane region" description="Helical" evidence="1">
    <location>
        <begin position="75"/>
        <end position="95"/>
    </location>
</feature>
<feature type="transmembrane region" description="Helical" evidence="1">
    <location>
        <begin position="12"/>
        <end position="31"/>
    </location>
</feature>
<keyword evidence="1" id="KW-0812">Transmembrane</keyword>
<dbReference type="SUPFAM" id="SSF53474">
    <property type="entry name" value="alpha/beta-Hydrolases"/>
    <property type="match status" value="1"/>
</dbReference>
<evidence type="ECO:0000313" key="2">
    <source>
        <dbReference type="EMBL" id="PCK24913.1"/>
    </source>
</evidence>
<dbReference type="PANTHER" id="PTHR48098">
    <property type="entry name" value="ENTEROCHELIN ESTERASE-RELATED"/>
    <property type="match status" value="1"/>
</dbReference>
<gene>
    <name evidence="2" type="ORF">CHR55_23325</name>
</gene>
<keyword evidence="1" id="KW-0472">Membrane</keyword>
<protein>
    <submittedName>
        <fullName evidence="2">Esterase</fullName>
    </submittedName>
</protein>
<proteinExistence type="predicted"/>
<dbReference type="PANTHER" id="PTHR48098:SF1">
    <property type="entry name" value="DIACYLGLYCEROL ACYLTRANSFERASE_MYCOLYLTRANSFERASE AG85A"/>
    <property type="match status" value="1"/>
</dbReference>
<accession>A0A2A5J5Y6</accession>
<dbReference type="InterPro" id="IPR050583">
    <property type="entry name" value="Mycobacterial_A85_antigen"/>
</dbReference>
<dbReference type="RefSeq" id="WP_099698224.1">
    <property type="nucleotide sequence ID" value="NZ_CP151090.1"/>
</dbReference>
<dbReference type="GO" id="GO:0016747">
    <property type="term" value="F:acyltransferase activity, transferring groups other than amino-acyl groups"/>
    <property type="evidence" value="ECO:0007669"/>
    <property type="project" value="TreeGrafter"/>
</dbReference>
<feature type="transmembrane region" description="Helical" evidence="1">
    <location>
        <begin position="102"/>
        <end position="122"/>
    </location>
</feature>
<dbReference type="Proteomes" id="UP000230886">
    <property type="component" value="Unassembled WGS sequence"/>
</dbReference>
<organism evidence="2 3">
    <name type="scientific">Rhodococcus qingshengii</name>
    <dbReference type="NCBI Taxonomy" id="334542"/>
    <lineage>
        <taxon>Bacteria</taxon>
        <taxon>Bacillati</taxon>
        <taxon>Actinomycetota</taxon>
        <taxon>Actinomycetes</taxon>
        <taxon>Mycobacteriales</taxon>
        <taxon>Nocardiaceae</taxon>
        <taxon>Rhodococcus</taxon>
        <taxon>Rhodococcus erythropolis group</taxon>
    </lineage>
</organism>
<reference evidence="2 3" key="1">
    <citation type="submission" date="2017-07" db="EMBL/GenBank/DDBJ databases">
        <title>Draft sequence of Rhodococcus enclensis 23b-28.</title>
        <authorList>
            <person name="Besaury L."/>
            <person name="Sancelme M."/>
            <person name="Amato P."/>
            <person name="Lallement A."/>
            <person name="Delort A.-M."/>
        </authorList>
    </citation>
    <scope>NUCLEOTIDE SEQUENCE [LARGE SCALE GENOMIC DNA]</scope>
    <source>
        <strain evidence="2 3">23b-28</strain>
    </source>
</reference>
<comment type="caution">
    <text evidence="2">The sequence shown here is derived from an EMBL/GenBank/DDBJ whole genome shotgun (WGS) entry which is preliminary data.</text>
</comment>
<dbReference type="InterPro" id="IPR029058">
    <property type="entry name" value="AB_hydrolase_fold"/>
</dbReference>